<evidence type="ECO:0000256" key="3">
    <source>
        <dbReference type="ARBA" id="ARBA00022737"/>
    </source>
</evidence>
<comment type="pathway">
    <text evidence="1">Protein modification; protein glycosylation.</text>
</comment>
<evidence type="ECO:0000256" key="4">
    <source>
        <dbReference type="ARBA" id="ARBA00022803"/>
    </source>
</evidence>
<reference evidence="6" key="1">
    <citation type="submission" date="2022-03" db="EMBL/GenBank/DDBJ databases">
        <authorList>
            <person name="Martin H S."/>
        </authorList>
    </citation>
    <scope>NUCLEOTIDE SEQUENCE</scope>
</reference>
<protein>
    <recommendedName>
        <fullName evidence="5">O-GlcNAc transferase C-terminal domain-containing protein</fullName>
    </recommendedName>
</protein>
<feature type="domain" description="O-GlcNAc transferase C-terminal" evidence="5">
    <location>
        <begin position="2"/>
        <end position="149"/>
    </location>
</feature>
<evidence type="ECO:0000259" key="5">
    <source>
        <dbReference type="Pfam" id="PF13844"/>
    </source>
</evidence>
<dbReference type="InterPro" id="IPR037919">
    <property type="entry name" value="OGT"/>
</dbReference>
<accession>A0ABN8HNR3</accession>
<evidence type="ECO:0000313" key="7">
    <source>
        <dbReference type="Proteomes" id="UP000837857"/>
    </source>
</evidence>
<gene>
    <name evidence="6" type="ORF">IPOD504_LOCUS260</name>
</gene>
<organism evidence="6 7">
    <name type="scientific">Iphiclides podalirius</name>
    <name type="common">scarce swallowtail</name>
    <dbReference type="NCBI Taxonomy" id="110791"/>
    <lineage>
        <taxon>Eukaryota</taxon>
        <taxon>Metazoa</taxon>
        <taxon>Ecdysozoa</taxon>
        <taxon>Arthropoda</taxon>
        <taxon>Hexapoda</taxon>
        <taxon>Insecta</taxon>
        <taxon>Pterygota</taxon>
        <taxon>Neoptera</taxon>
        <taxon>Endopterygota</taxon>
        <taxon>Lepidoptera</taxon>
        <taxon>Glossata</taxon>
        <taxon>Ditrysia</taxon>
        <taxon>Papilionoidea</taxon>
        <taxon>Papilionidae</taxon>
        <taxon>Papilioninae</taxon>
        <taxon>Iphiclides</taxon>
    </lineage>
</organism>
<keyword evidence="3" id="KW-0677">Repeat</keyword>
<sequence length="174" mass="19371">MVPNSILWLLSFPEAGKPNVLRYVQSLGLSPSRVIFSKIACKEEHVRRGQLADVFLDTPLCNGHTTAMDILWAGTPVVTLPGATLASRVAASLLNSLDCRELIAKDSKSYVEIAVKLGIDNQYRRYIQSKVAEARLSSPLFDCKHFTSGLESLYRKMWELYKSGSSPEHIIAFQ</sequence>
<dbReference type="EMBL" id="OW152813">
    <property type="protein sequence ID" value="CAH2034728.1"/>
    <property type="molecule type" value="Genomic_DNA"/>
</dbReference>
<feature type="non-terminal residue" evidence="6">
    <location>
        <position position="1"/>
    </location>
</feature>
<evidence type="ECO:0000313" key="6">
    <source>
        <dbReference type="EMBL" id="CAH2034728.1"/>
    </source>
</evidence>
<dbReference type="Gene3D" id="3.40.50.2000">
    <property type="entry name" value="Glycogen Phosphorylase B"/>
    <property type="match status" value="1"/>
</dbReference>
<dbReference type="InterPro" id="IPR029489">
    <property type="entry name" value="OGT/SEC/SPY_C"/>
</dbReference>
<evidence type="ECO:0000256" key="2">
    <source>
        <dbReference type="ARBA" id="ARBA00022679"/>
    </source>
</evidence>
<proteinExistence type="predicted"/>
<dbReference type="PANTHER" id="PTHR44366">
    <property type="entry name" value="UDP-N-ACETYLGLUCOSAMINE--PEPTIDE N-ACETYLGLUCOSAMINYLTRANSFERASE 110 KDA SUBUNIT"/>
    <property type="match status" value="1"/>
</dbReference>
<dbReference type="PANTHER" id="PTHR44366:SF1">
    <property type="entry name" value="UDP-N-ACETYLGLUCOSAMINE--PEPTIDE N-ACETYLGLUCOSAMINYLTRANSFERASE 110 KDA SUBUNIT"/>
    <property type="match status" value="1"/>
</dbReference>
<dbReference type="Proteomes" id="UP000837857">
    <property type="component" value="Chromosome 1"/>
</dbReference>
<keyword evidence="4" id="KW-0802">TPR repeat</keyword>
<name>A0ABN8HNR3_9NEOP</name>
<dbReference type="Pfam" id="PF13844">
    <property type="entry name" value="Glyco_transf_41"/>
    <property type="match status" value="1"/>
</dbReference>
<keyword evidence="2" id="KW-0808">Transferase</keyword>
<keyword evidence="7" id="KW-1185">Reference proteome</keyword>
<dbReference type="Gene3D" id="3.40.50.11380">
    <property type="match status" value="1"/>
</dbReference>
<evidence type="ECO:0000256" key="1">
    <source>
        <dbReference type="ARBA" id="ARBA00004922"/>
    </source>
</evidence>